<dbReference type="Gene3D" id="2.120.10.30">
    <property type="entry name" value="TolB, C-terminal domain"/>
    <property type="match status" value="1"/>
</dbReference>
<dbReference type="PROSITE" id="PS51257">
    <property type="entry name" value="PROKAR_LIPOPROTEIN"/>
    <property type="match status" value="1"/>
</dbReference>
<dbReference type="Pfam" id="PF01436">
    <property type="entry name" value="NHL"/>
    <property type="match status" value="1"/>
</dbReference>
<sequence length="366" mass="39857">MNSRLVAVLLATALLSACASAPPRPAEPRRNAEPPPGTRSLPERFVSTPQARDELDSLATWPAADGSTWLIATAKSTHRLAVYDADSGQRLREFGEKGEALGQFKRPNGVAVFGDYLFVAERDNHRVQVLRLPEFAPLASFGEAQLRSPYGLWLNETAPDELEVYVTDNFMYGAKFDQVPPLNELDQRVRRYRLRFDADGRVGSEYLGAFGDTSEQAALRIVESIAGDAAGDRLLIADEDLDHGSTLREYSLAGRATGRALPAGSFAAQAEGVALWDCARGGGYWIAVDQLDPQTVFHVFERDSLRPVGSFRGERTAHTDGIAVHAAATRAFPYGALYAVDDDRSVAAFDLGEVARALQLQSDCLD</sequence>
<dbReference type="EMBL" id="CP013140">
    <property type="protein sequence ID" value="ALN56479.1"/>
    <property type="molecule type" value="Genomic_DNA"/>
</dbReference>
<dbReference type="GO" id="GO:0008270">
    <property type="term" value="F:zinc ion binding"/>
    <property type="evidence" value="ECO:0007669"/>
    <property type="project" value="UniProtKB-KW"/>
</dbReference>
<dbReference type="InterPro" id="IPR003431">
    <property type="entry name" value="B-propeller_Phytase"/>
</dbReference>
<proteinExistence type="predicted"/>
<name>A0A0S2DDH1_LYSEN</name>
<dbReference type="InterPro" id="IPR001258">
    <property type="entry name" value="NHL_repeat"/>
</dbReference>
<dbReference type="GO" id="GO:0016158">
    <property type="term" value="F:inositol hexakisphosphate 3-phosphatase activity"/>
    <property type="evidence" value="ECO:0007669"/>
    <property type="project" value="InterPro"/>
</dbReference>
<dbReference type="PATRIC" id="fig|69.6.peg.1107"/>
<dbReference type="InterPro" id="IPR050952">
    <property type="entry name" value="TRIM-NHL_E3_ligases"/>
</dbReference>
<dbReference type="RefSeq" id="WP_057946538.1">
    <property type="nucleotide sequence ID" value="NZ_CP110813.1"/>
</dbReference>
<dbReference type="PROSITE" id="PS51662">
    <property type="entry name" value="BP_PHYTASE"/>
    <property type="match status" value="1"/>
</dbReference>
<evidence type="ECO:0000256" key="1">
    <source>
        <dbReference type="ARBA" id="ARBA00022737"/>
    </source>
</evidence>
<dbReference type="SUPFAM" id="SSF50956">
    <property type="entry name" value="Thermostable phytase (3-phytase)"/>
    <property type="match status" value="1"/>
</dbReference>
<dbReference type="OrthoDB" id="5943115at2"/>
<dbReference type="PANTHER" id="PTHR24104">
    <property type="entry name" value="E3 UBIQUITIN-PROTEIN LIGASE NHLRC1-RELATED"/>
    <property type="match status" value="1"/>
</dbReference>
<dbReference type="KEGG" id="lez:GLE_1121"/>
<protein>
    <submittedName>
        <fullName evidence="2">Phytase</fullName>
    </submittedName>
</protein>
<dbReference type="PANTHER" id="PTHR24104:SF25">
    <property type="entry name" value="PROTEIN LIN-41"/>
    <property type="match status" value="1"/>
</dbReference>
<dbReference type="InterPro" id="IPR011042">
    <property type="entry name" value="6-blade_b-propeller_TolB-like"/>
</dbReference>
<accession>A0A0S2DDH1</accession>
<evidence type="ECO:0000313" key="2">
    <source>
        <dbReference type="EMBL" id="ALN56479.1"/>
    </source>
</evidence>
<dbReference type="STRING" id="69.GLE_1121"/>
<evidence type="ECO:0000313" key="3">
    <source>
        <dbReference type="Proteomes" id="UP000061569"/>
    </source>
</evidence>
<gene>
    <name evidence="2" type="ORF">GLE_1121</name>
</gene>
<organism evidence="2 3">
    <name type="scientific">Lysobacter enzymogenes</name>
    <dbReference type="NCBI Taxonomy" id="69"/>
    <lineage>
        <taxon>Bacteria</taxon>
        <taxon>Pseudomonadati</taxon>
        <taxon>Pseudomonadota</taxon>
        <taxon>Gammaproteobacteria</taxon>
        <taxon>Lysobacterales</taxon>
        <taxon>Lysobacteraceae</taxon>
        <taxon>Lysobacter</taxon>
    </lineage>
</organism>
<keyword evidence="1" id="KW-0677">Repeat</keyword>
<dbReference type="Proteomes" id="UP000061569">
    <property type="component" value="Chromosome"/>
</dbReference>
<reference evidence="2 3" key="1">
    <citation type="submission" date="2015-11" db="EMBL/GenBank/DDBJ databases">
        <title>Genome sequences of Lysobacter enzymogenes strain C3 and Lysobacter antibioticus ATCC 29479.</title>
        <authorList>
            <person name="Kobayashi D.Y."/>
        </authorList>
    </citation>
    <scope>NUCLEOTIDE SEQUENCE [LARGE SCALE GENOMIC DNA]</scope>
    <source>
        <strain evidence="2 3">C3</strain>
    </source>
</reference>
<dbReference type="AlphaFoldDB" id="A0A0S2DDH1"/>